<gene>
    <name evidence="5" type="ORF">AB1Y20_010200</name>
</gene>
<evidence type="ECO:0000313" key="6">
    <source>
        <dbReference type="Proteomes" id="UP001515480"/>
    </source>
</evidence>
<keyword evidence="2" id="KW-0808">Transferase</keyword>
<dbReference type="Proteomes" id="UP001515480">
    <property type="component" value="Unassembled WGS sequence"/>
</dbReference>
<dbReference type="AlphaFoldDB" id="A0AB34K641"/>
<organism evidence="5 6">
    <name type="scientific">Prymnesium parvum</name>
    <name type="common">Toxic golden alga</name>
    <dbReference type="NCBI Taxonomy" id="97485"/>
    <lineage>
        <taxon>Eukaryota</taxon>
        <taxon>Haptista</taxon>
        <taxon>Haptophyta</taxon>
        <taxon>Prymnesiophyceae</taxon>
        <taxon>Prymnesiales</taxon>
        <taxon>Prymnesiaceae</taxon>
        <taxon>Prymnesium</taxon>
    </lineage>
</organism>
<dbReference type="GO" id="GO:0016740">
    <property type="term" value="F:transferase activity"/>
    <property type="evidence" value="ECO:0007669"/>
    <property type="project" value="UniProtKB-KW"/>
</dbReference>
<name>A0AB34K641_PRYPA</name>
<evidence type="ECO:0000256" key="2">
    <source>
        <dbReference type="ARBA" id="ARBA00022679"/>
    </source>
</evidence>
<protein>
    <recommendedName>
        <fullName evidence="4">Glycosyl transferase CAP10 domain-containing protein</fullName>
    </recommendedName>
</protein>
<dbReference type="InterPro" id="IPR006598">
    <property type="entry name" value="CAP10"/>
</dbReference>
<dbReference type="EMBL" id="JBGBPQ010000002">
    <property type="protein sequence ID" value="KAL1528877.1"/>
    <property type="molecule type" value="Genomic_DNA"/>
</dbReference>
<feature type="domain" description="Glycosyl transferase CAP10" evidence="4">
    <location>
        <begin position="163"/>
        <end position="444"/>
    </location>
</feature>
<feature type="region of interest" description="Disordered" evidence="3">
    <location>
        <begin position="1"/>
        <end position="35"/>
    </location>
</feature>
<reference evidence="5 6" key="1">
    <citation type="journal article" date="2024" name="Science">
        <title>Giant polyketide synthase enzymes in the biosynthesis of giant marine polyether toxins.</title>
        <authorList>
            <person name="Fallon T.R."/>
            <person name="Shende V.V."/>
            <person name="Wierzbicki I.H."/>
            <person name="Pendleton A.L."/>
            <person name="Watervoot N.F."/>
            <person name="Auber R.P."/>
            <person name="Gonzalez D.J."/>
            <person name="Wisecaver J.H."/>
            <person name="Moore B.S."/>
        </authorList>
    </citation>
    <scope>NUCLEOTIDE SEQUENCE [LARGE SCALE GENOMIC DNA]</scope>
    <source>
        <strain evidence="5 6">12B1</strain>
    </source>
</reference>
<evidence type="ECO:0000256" key="3">
    <source>
        <dbReference type="SAM" id="MobiDB-lite"/>
    </source>
</evidence>
<dbReference type="PANTHER" id="PTHR12203:SF35">
    <property type="entry name" value="PROTEIN O-GLUCOSYLTRANSFERASE 1"/>
    <property type="match status" value="1"/>
</dbReference>
<keyword evidence="6" id="KW-1185">Reference proteome</keyword>
<dbReference type="InterPro" id="IPR051091">
    <property type="entry name" value="O-Glucosyltr/Glycosyltrsf_90"/>
</dbReference>
<accession>A0AB34K641</accession>
<sequence>MTRTSSVAPECERPPAAQLLTSERLYRPPPTPSMRRCQAWQSEAEPAGVPPLSSEWRQRLSALAAHWLQPFVHRGISRGALAQRVPEAPPAVEVFNGVAEGRSCMLVLVRGGRVLVEMPQYARTFGQSVYGCNVTDEKGRLTTVLRLLLLTLAPPSGSSSAAALPDFEFRLCGDDFCHGLWEQRAAPFFTMVSCGASRTIPAVQWNTLEERDPDLSVWARTLTQRRQHREQQERRWSCRQSLAVWRGSLNDMYTYNLYWSANRTLGRRKIDASNWREAGRAALAFQRCNASQHLVDVRFKLLRSRLHFQEAKECVRAASTDKPNRMSMPEQISRFKYMAHVEGNGGWADRLRHAILSGSLVIKQDMGVQEWYEPLLEPWKHYIPVSSTLHNLSQAVRWAQQHDERALKMTRDAAVVLENVLSESALLHYQSELFRMYASLWKGGGSSQEPPARGFARAEFKCALVFNVTADRPGYTSSGYTARDCFFVDEVSGYQASSLDKIAAKQAQLH</sequence>
<proteinExistence type="inferred from homology"/>
<dbReference type="Pfam" id="PF05686">
    <property type="entry name" value="Glyco_transf_90"/>
    <property type="match status" value="1"/>
</dbReference>
<evidence type="ECO:0000256" key="1">
    <source>
        <dbReference type="ARBA" id="ARBA00010118"/>
    </source>
</evidence>
<evidence type="ECO:0000313" key="5">
    <source>
        <dbReference type="EMBL" id="KAL1528877.1"/>
    </source>
</evidence>
<comment type="caution">
    <text evidence="5">The sequence shown here is derived from an EMBL/GenBank/DDBJ whole genome shotgun (WGS) entry which is preliminary data.</text>
</comment>
<dbReference type="SMART" id="SM00672">
    <property type="entry name" value="CAP10"/>
    <property type="match status" value="1"/>
</dbReference>
<evidence type="ECO:0000259" key="4">
    <source>
        <dbReference type="SMART" id="SM00672"/>
    </source>
</evidence>
<dbReference type="PANTHER" id="PTHR12203">
    <property type="entry name" value="KDEL LYS-ASP-GLU-LEU CONTAINING - RELATED"/>
    <property type="match status" value="1"/>
</dbReference>
<comment type="similarity">
    <text evidence="1">Belongs to the glycosyltransferase 90 family.</text>
</comment>